<dbReference type="AlphaFoldDB" id="A0AAD1QYS3"/>
<name>A0AAD1QYS3_PELCU</name>
<comment type="pathway">
    <text evidence="2 15">Lipid metabolism; fatty acid biosynthesis.</text>
</comment>
<dbReference type="EMBL" id="OW240912">
    <property type="protein sequence ID" value="CAH2220367.1"/>
    <property type="molecule type" value="Genomic_DNA"/>
</dbReference>
<evidence type="ECO:0000256" key="11">
    <source>
        <dbReference type="ARBA" id="ARBA00023160"/>
    </source>
</evidence>
<dbReference type="PANTHER" id="PTHR11035">
    <property type="entry name" value="VERY-LONG-CHAIN (3R)-3-HYDROXYACYL-COA DEHYDRATASE"/>
    <property type="match status" value="1"/>
</dbReference>
<evidence type="ECO:0000256" key="4">
    <source>
        <dbReference type="ARBA" id="ARBA00013122"/>
    </source>
</evidence>
<evidence type="ECO:0000256" key="6">
    <source>
        <dbReference type="ARBA" id="ARBA00022692"/>
    </source>
</evidence>
<feature type="transmembrane region" description="Helical" evidence="15">
    <location>
        <begin position="171"/>
        <end position="192"/>
    </location>
</feature>
<keyword evidence="15" id="KW-0256">Endoplasmic reticulum</keyword>
<evidence type="ECO:0000256" key="1">
    <source>
        <dbReference type="ARBA" id="ARBA00004141"/>
    </source>
</evidence>
<evidence type="ECO:0000256" key="14">
    <source>
        <dbReference type="ARBA" id="ARBA00023727"/>
    </source>
</evidence>
<comment type="similarity">
    <text evidence="3 15">Belongs to the very long-chain fatty acids dehydratase HACD family.</text>
</comment>
<dbReference type="Proteomes" id="UP001295444">
    <property type="component" value="Chromosome 01"/>
</dbReference>
<reference evidence="16" key="1">
    <citation type="submission" date="2022-03" db="EMBL/GenBank/DDBJ databases">
        <authorList>
            <person name="Alioto T."/>
            <person name="Alioto T."/>
            <person name="Gomez Garrido J."/>
        </authorList>
    </citation>
    <scope>NUCLEOTIDE SEQUENCE</scope>
</reference>
<dbReference type="GO" id="GO:0005789">
    <property type="term" value="C:endoplasmic reticulum membrane"/>
    <property type="evidence" value="ECO:0007669"/>
    <property type="project" value="UniProtKB-SubCell"/>
</dbReference>
<accession>A0AAD1QYS3</accession>
<evidence type="ECO:0000256" key="3">
    <source>
        <dbReference type="ARBA" id="ARBA00007811"/>
    </source>
</evidence>
<evidence type="ECO:0000256" key="5">
    <source>
        <dbReference type="ARBA" id="ARBA00022516"/>
    </source>
</evidence>
<keyword evidence="6 15" id="KW-0812">Transmembrane</keyword>
<evidence type="ECO:0000256" key="10">
    <source>
        <dbReference type="ARBA" id="ARBA00023136"/>
    </source>
</evidence>
<evidence type="ECO:0000313" key="17">
    <source>
        <dbReference type="Proteomes" id="UP001295444"/>
    </source>
</evidence>
<dbReference type="EC" id="4.2.1.134" evidence="4 15"/>
<comment type="function">
    <text evidence="15">Catalyzes the third of the four reactions of the long-chain fatty acids elongation cycle. This endoplasmic reticulum-bound enzymatic process, allows the addition of two carbons to the chain of long- and very long-chain fatty acids/VLCFAs per cycle. This enzyme catalyzes the dehydration of the 3-hydroxyacyl-CoA intermediate into trans-2,3-enoyl-CoA, within each cycle of fatty acid elongation. Thereby, it participates to the production of VLCFAs of different chain lengths that are involved in multiple biological processes as precursors of membrane lipids and lipid mediators.</text>
</comment>
<dbReference type="GO" id="GO:0030497">
    <property type="term" value="P:fatty acid elongation"/>
    <property type="evidence" value="ECO:0007669"/>
    <property type="project" value="TreeGrafter"/>
</dbReference>
<dbReference type="PANTHER" id="PTHR11035:SF16">
    <property type="entry name" value="VERY-LONG-CHAIN (3R)-3-HYDROXYACYL-COA DEHYDRATASE 4"/>
    <property type="match status" value="1"/>
</dbReference>
<evidence type="ECO:0000256" key="7">
    <source>
        <dbReference type="ARBA" id="ARBA00022832"/>
    </source>
</evidence>
<keyword evidence="11 15" id="KW-0275">Fatty acid biosynthesis</keyword>
<comment type="caution">
    <text evidence="15">Lacks conserved residue(s) required for the propagation of feature annotation.</text>
</comment>
<evidence type="ECO:0000256" key="12">
    <source>
        <dbReference type="ARBA" id="ARBA00023239"/>
    </source>
</evidence>
<dbReference type="InterPro" id="IPR007482">
    <property type="entry name" value="Tyr_Pase-like_PTPLA"/>
</dbReference>
<keyword evidence="17" id="KW-1185">Reference proteome</keyword>
<evidence type="ECO:0000256" key="2">
    <source>
        <dbReference type="ARBA" id="ARBA00005194"/>
    </source>
</evidence>
<comment type="catalytic activity">
    <reaction evidence="14">
        <text>a very-long-chain (3R)-3-hydroxyacyl-CoA = a very-long-chain (2E)-enoyl-CoA + H2O</text>
        <dbReference type="Rhea" id="RHEA:45812"/>
        <dbReference type="ChEBI" id="CHEBI:15377"/>
        <dbReference type="ChEBI" id="CHEBI:83728"/>
        <dbReference type="ChEBI" id="CHEBI:85440"/>
        <dbReference type="EC" id="4.2.1.134"/>
    </reaction>
    <physiologicalReaction direction="left-to-right" evidence="14">
        <dbReference type="Rhea" id="RHEA:45813"/>
    </physiologicalReaction>
</comment>
<feature type="transmembrane region" description="Helical" evidence="15">
    <location>
        <begin position="315"/>
        <end position="332"/>
    </location>
</feature>
<keyword evidence="7 15" id="KW-0276">Fatty acid metabolism</keyword>
<dbReference type="Pfam" id="PF04387">
    <property type="entry name" value="PTPLA"/>
    <property type="match status" value="1"/>
</dbReference>
<protein>
    <recommendedName>
        <fullName evidence="4 15">Very-long-chain (3R)-3-hydroxyacyl-CoA dehydratase</fullName>
        <ecNumber evidence="4 15">4.2.1.134</ecNumber>
    </recommendedName>
</protein>
<dbReference type="GO" id="GO:0030148">
    <property type="term" value="P:sphingolipid biosynthetic process"/>
    <property type="evidence" value="ECO:0007669"/>
    <property type="project" value="TreeGrafter"/>
</dbReference>
<dbReference type="GO" id="GO:0102158">
    <property type="term" value="F:very-long-chain (3R)-3-hydroxyacyl-CoA dehydratase activity"/>
    <property type="evidence" value="ECO:0007669"/>
    <property type="project" value="UniProtKB-EC"/>
</dbReference>
<dbReference type="GO" id="GO:0042761">
    <property type="term" value="P:very long-chain fatty acid biosynthetic process"/>
    <property type="evidence" value="ECO:0007669"/>
    <property type="project" value="TreeGrafter"/>
</dbReference>
<keyword evidence="10 15" id="KW-0472">Membrane</keyword>
<evidence type="ECO:0000313" key="16">
    <source>
        <dbReference type="EMBL" id="CAH2220367.1"/>
    </source>
</evidence>
<organism evidence="16 17">
    <name type="scientific">Pelobates cultripes</name>
    <name type="common">Western spadefoot toad</name>
    <dbReference type="NCBI Taxonomy" id="61616"/>
    <lineage>
        <taxon>Eukaryota</taxon>
        <taxon>Metazoa</taxon>
        <taxon>Chordata</taxon>
        <taxon>Craniata</taxon>
        <taxon>Vertebrata</taxon>
        <taxon>Euteleostomi</taxon>
        <taxon>Amphibia</taxon>
        <taxon>Batrachia</taxon>
        <taxon>Anura</taxon>
        <taxon>Pelobatoidea</taxon>
        <taxon>Pelobatidae</taxon>
        <taxon>Pelobates</taxon>
    </lineage>
</organism>
<evidence type="ECO:0000256" key="9">
    <source>
        <dbReference type="ARBA" id="ARBA00023098"/>
    </source>
</evidence>
<keyword evidence="9 15" id="KW-0443">Lipid metabolism</keyword>
<keyword evidence="8 15" id="KW-1133">Transmembrane helix</keyword>
<evidence type="ECO:0000256" key="13">
    <source>
        <dbReference type="ARBA" id="ARBA00023688"/>
    </source>
</evidence>
<keyword evidence="12 15" id="KW-0456">Lyase</keyword>
<gene>
    <name evidence="16" type="ORF">PECUL_23A057614</name>
</gene>
<evidence type="ECO:0000256" key="15">
    <source>
        <dbReference type="RuleBase" id="RU363109"/>
    </source>
</evidence>
<sequence>MKDKVWASDKIQHQGLQTYRTGSTRLIGDGGIGLNIDLPTGSPLNRISCMDMGHKTQKPSHTASRESQDIGKMLAYTPRTREMAPLAAHTSHVEGVQESSGQTERRAHLPSSWTCASLCAAPVYRVNRVKMTTSLTLYYLLQFCGHSWIFTNMTARLLFFGKDSFADTFYTIGLVMQACQLLSALELILPLLGNQQHRFLPSFLQVTERLVILFVVITSQEEVQSKCVVCALFFLWNMWDVVRYSYYMLTAVGMNYPPVTWLKHTWWIPVYPLSVLAEVYTIYESLPYFESLGTYSFTATLPVVVSVHFPYILKVYMIVLTAGMFYICNHLFMERKTYLRAKSAKLKAK</sequence>
<comment type="catalytic activity">
    <reaction evidence="13">
        <text>(3R)-hydroxyhexadecanoyl-CoA = (2E)-hexadecenoyl-CoA + H2O</text>
        <dbReference type="Rhea" id="RHEA:39159"/>
        <dbReference type="ChEBI" id="CHEBI:15377"/>
        <dbReference type="ChEBI" id="CHEBI:61526"/>
        <dbReference type="ChEBI" id="CHEBI:74278"/>
    </reaction>
    <physiologicalReaction direction="left-to-right" evidence="13">
        <dbReference type="Rhea" id="RHEA:39160"/>
    </physiologicalReaction>
</comment>
<comment type="subcellular location">
    <subcellularLocation>
        <location evidence="15">Endoplasmic reticulum membrane</location>
        <topology evidence="15">Multi-pass membrane protein</topology>
    </subcellularLocation>
    <subcellularLocation>
        <location evidence="1">Membrane</location>
        <topology evidence="1">Multi-pass membrane protein</topology>
    </subcellularLocation>
</comment>
<keyword evidence="5 15" id="KW-0444">Lipid biosynthesis</keyword>
<feature type="transmembrane region" description="Helical" evidence="15">
    <location>
        <begin position="137"/>
        <end position="159"/>
    </location>
</feature>
<evidence type="ECO:0000256" key="8">
    <source>
        <dbReference type="ARBA" id="ARBA00022989"/>
    </source>
</evidence>
<proteinExistence type="inferred from homology"/>